<dbReference type="HOGENOM" id="CLU_1119974_0_0_1"/>
<dbReference type="PANTHER" id="PTHR47843">
    <property type="entry name" value="BTB DOMAIN-CONTAINING PROTEIN-RELATED"/>
    <property type="match status" value="1"/>
</dbReference>
<dbReference type="InterPro" id="IPR000210">
    <property type="entry name" value="BTB/POZ_dom"/>
</dbReference>
<dbReference type="RefSeq" id="XP_029764244.1">
    <property type="nucleotide sequence ID" value="XM_029907608.1"/>
</dbReference>
<dbReference type="Gene3D" id="3.30.710.10">
    <property type="entry name" value="Potassium Channel Kv1.1, Chain A"/>
    <property type="match status" value="1"/>
</dbReference>
<dbReference type="PANTHER" id="PTHR47843:SF2">
    <property type="entry name" value="BTB DOMAIN-CONTAINING PROTEIN"/>
    <property type="match status" value="1"/>
</dbReference>
<feature type="domain" description="BTB" evidence="1">
    <location>
        <begin position="10"/>
        <end position="79"/>
    </location>
</feature>
<dbReference type="SUPFAM" id="SSF54695">
    <property type="entry name" value="POZ domain"/>
    <property type="match status" value="1"/>
</dbReference>
<evidence type="ECO:0000313" key="3">
    <source>
        <dbReference type="Proteomes" id="UP000030706"/>
    </source>
</evidence>
<dbReference type="AlphaFoldDB" id="A0A074Y1H4"/>
<dbReference type="OrthoDB" id="194443at2759"/>
<dbReference type="STRING" id="1043002.A0A074Y1H4"/>
<dbReference type="GeneID" id="40749914"/>
<dbReference type="SMART" id="SM00225">
    <property type="entry name" value="BTB"/>
    <property type="match status" value="1"/>
</dbReference>
<dbReference type="PROSITE" id="PS50097">
    <property type="entry name" value="BTB"/>
    <property type="match status" value="1"/>
</dbReference>
<accession>A0A074Y1H4</accession>
<name>A0A074Y1H4_AURPU</name>
<dbReference type="InterPro" id="IPR011333">
    <property type="entry name" value="SKP1/BTB/POZ_sf"/>
</dbReference>
<sequence length="248" mass="28246">MSFRDSISGPVARIVVGSQAEEFLIPKKILCASSTYFKAALTGQFMEGNTQKIVLDDTDAEVFRTFVAWLYQGHLKSSEIGKVFTKMDDFEDHVTSMLLFADMRGVPDLLNDATTLLLDYLEKTGLARSLTIQRVYMLPDDFWRSMLVWLLFTEEIHFGSRIKSDDIHQLPKAFIVKVLQETFGIEQQDIRMHASRFSQSFFCSSFHKHGKGENCSPRALNYYDGPVTVLLPSAIVENPSKKRKTAQR</sequence>
<keyword evidence="3" id="KW-1185">Reference proteome</keyword>
<evidence type="ECO:0000313" key="2">
    <source>
        <dbReference type="EMBL" id="KEQ88057.1"/>
    </source>
</evidence>
<dbReference type="Pfam" id="PF00651">
    <property type="entry name" value="BTB"/>
    <property type="match status" value="1"/>
</dbReference>
<evidence type="ECO:0000259" key="1">
    <source>
        <dbReference type="PROSITE" id="PS50097"/>
    </source>
</evidence>
<reference evidence="2 3" key="1">
    <citation type="journal article" date="2014" name="BMC Genomics">
        <title>Genome sequencing of four Aureobasidium pullulans varieties: biotechnological potential, stress tolerance, and description of new species.</title>
        <authorList>
            <person name="Gostin Ar C."/>
            <person name="Ohm R.A."/>
            <person name="Kogej T."/>
            <person name="Sonjak S."/>
            <person name="Turk M."/>
            <person name="Zajc J."/>
            <person name="Zalar P."/>
            <person name="Grube M."/>
            <person name="Sun H."/>
            <person name="Han J."/>
            <person name="Sharma A."/>
            <person name="Chiniquy J."/>
            <person name="Ngan C.Y."/>
            <person name="Lipzen A."/>
            <person name="Barry K."/>
            <person name="Grigoriev I.V."/>
            <person name="Gunde-Cimerman N."/>
        </authorList>
    </citation>
    <scope>NUCLEOTIDE SEQUENCE [LARGE SCALE GENOMIC DNA]</scope>
    <source>
        <strain evidence="2 3">EXF-150</strain>
    </source>
</reference>
<proteinExistence type="predicted"/>
<dbReference type="Proteomes" id="UP000030706">
    <property type="component" value="Unassembled WGS sequence"/>
</dbReference>
<gene>
    <name evidence="2" type="ORF">M438DRAFT_362869</name>
</gene>
<organism evidence="2 3">
    <name type="scientific">Aureobasidium pullulans EXF-150</name>
    <dbReference type="NCBI Taxonomy" id="1043002"/>
    <lineage>
        <taxon>Eukaryota</taxon>
        <taxon>Fungi</taxon>
        <taxon>Dikarya</taxon>
        <taxon>Ascomycota</taxon>
        <taxon>Pezizomycotina</taxon>
        <taxon>Dothideomycetes</taxon>
        <taxon>Dothideomycetidae</taxon>
        <taxon>Dothideales</taxon>
        <taxon>Saccotheciaceae</taxon>
        <taxon>Aureobasidium</taxon>
    </lineage>
</organism>
<protein>
    <recommendedName>
        <fullName evidence="1">BTB domain-containing protein</fullName>
    </recommendedName>
</protein>
<dbReference type="EMBL" id="KL584976">
    <property type="protein sequence ID" value="KEQ88057.1"/>
    <property type="molecule type" value="Genomic_DNA"/>
</dbReference>